<organism evidence="8 9">
    <name type="scientific">Bombus bifarius</name>
    <dbReference type="NCBI Taxonomy" id="103933"/>
    <lineage>
        <taxon>Eukaryota</taxon>
        <taxon>Metazoa</taxon>
        <taxon>Ecdysozoa</taxon>
        <taxon>Arthropoda</taxon>
        <taxon>Hexapoda</taxon>
        <taxon>Insecta</taxon>
        <taxon>Pterygota</taxon>
        <taxon>Neoptera</taxon>
        <taxon>Endopterygota</taxon>
        <taxon>Hymenoptera</taxon>
        <taxon>Apocrita</taxon>
        <taxon>Aculeata</taxon>
        <taxon>Apoidea</taxon>
        <taxon>Anthophila</taxon>
        <taxon>Apidae</taxon>
        <taxon>Bombus</taxon>
        <taxon>Pyrobombus</taxon>
    </lineage>
</organism>
<keyword evidence="5" id="KW-0460">Magnesium</keyword>
<dbReference type="PANTHER" id="PTHR12271">
    <property type="entry name" value="POLY A POLYMERASE CID PAP -RELATED"/>
    <property type="match status" value="1"/>
</dbReference>
<dbReference type="Gene3D" id="3.30.460.10">
    <property type="entry name" value="Beta Polymerase, domain 2"/>
    <property type="match status" value="1"/>
</dbReference>
<dbReference type="GeneID" id="117217215"/>
<dbReference type="GO" id="GO:0046872">
    <property type="term" value="F:metal ion binding"/>
    <property type="evidence" value="ECO:0007669"/>
    <property type="project" value="UniProtKB-KW"/>
</dbReference>
<reference evidence="9" key="1">
    <citation type="submission" date="2025-08" db="UniProtKB">
        <authorList>
            <consortium name="RefSeq"/>
        </authorList>
    </citation>
    <scope>IDENTIFICATION</scope>
    <source>
        <tissue evidence="9">Muscle</tissue>
    </source>
</reference>
<evidence type="ECO:0000256" key="3">
    <source>
        <dbReference type="ARBA" id="ARBA00022679"/>
    </source>
</evidence>
<evidence type="ECO:0000313" key="8">
    <source>
        <dbReference type="Proteomes" id="UP000515164"/>
    </source>
</evidence>
<dbReference type="Pfam" id="PF22600">
    <property type="entry name" value="MTPAP-like_central"/>
    <property type="match status" value="1"/>
</dbReference>
<dbReference type="SUPFAM" id="SSF81631">
    <property type="entry name" value="PAP/OAS1 substrate-binding domain"/>
    <property type="match status" value="1"/>
</dbReference>
<dbReference type="GO" id="GO:1990817">
    <property type="term" value="F:poly(A) RNA polymerase activity"/>
    <property type="evidence" value="ECO:0007669"/>
    <property type="project" value="TreeGrafter"/>
</dbReference>
<feature type="domain" description="Poly(A) RNA polymerase mitochondrial-like central palm" evidence="7">
    <location>
        <begin position="181"/>
        <end position="336"/>
    </location>
</feature>
<dbReference type="AlphaFoldDB" id="A0A6P8P2I8"/>
<evidence type="ECO:0000313" key="9">
    <source>
        <dbReference type="RefSeq" id="XP_033320535.1"/>
    </source>
</evidence>
<evidence type="ECO:0000256" key="1">
    <source>
        <dbReference type="ARBA" id="ARBA00001936"/>
    </source>
</evidence>
<dbReference type="GO" id="GO:0031123">
    <property type="term" value="P:RNA 3'-end processing"/>
    <property type="evidence" value="ECO:0007669"/>
    <property type="project" value="TreeGrafter"/>
</dbReference>
<dbReference type="SUPFAM" id="SSF81301">
    <property type="entry name" value="Nucleotidyltransferase"/>
    <property type="match status" value="1"/>
</dbReference>
<keyword evidence="4" id="KW-0479">Metal-binding</keyword>
<dbReference type="Proteomes" id="UP000515164">
    <property type="component" value="Unplaced"/>
</dbReference>
<evidence type="ECO:0000256" key="4">
    <source>
        <dbReference type="ARBA" id="ARBA00022723"/>
    </source>
</evidence>
<feature type="domain" description="PAP-associated" evidence="6">
    <location>
        <begin position="429"/>
        <end position="464"/>
    </location>
</feature>
<keyword evidence="3" id="KW-0808">Transferase</keyword>
<evidence type="ECO:0000259" key="7">
    <source>
        <dbReference type="Pfam" id="PF22600"/>
    </source>
</evidence>
<dbReference type="Pfam" id="PF03828">
    <property type="entry name" value="PAP_assoc"/>
    <property type="match status" value="1"/>
</dbReference>
<dbReference type="RefSeq" id="XP_033320535.1">
    <property type="nucleotide sequence ID" value="XM_033464644.1"/>
</dbReference>
<gene>
    <name evidence="9" type="primary">LOC117217215</name>
</gene>
<dbReference type="CTD" id="55149"/>
<dbReference type="InterPro" id="IPR002058">
    <property type="entry name" value="PAP_assoc"/>
</dbReference>
<dbReference type="Gene3D" id="1.10.1410.10">
    <property type="match status" value="1"/>
</dbReference>
<keyword evidence="8" id="KW-1185">Reference proteome</keyword>
<proteinExistence type="predicted"/>
<comment type="cofactor">
    <cofactor evidence="1">
        <name>Mn(2+)</name>
        <dbReference type="ChEBI" id="CHEBI:29035"/>
    </cofactor>
</comment>
<evidence type="ECO:0000256" key="5">
    <source>
        <dbReference type="ARBA" id="ARBA00022842"/>
    </source>
</evidence>
<evidence type="ECO:0000256" key="2">
    <source>
        <dbReference type="ARBA" id="ARBA00001946"/>
    </source>
</evidence>
<name>A0A6P8P2I8_9HYME</name>
<dbReference type="CDD" id="cd05402">
    <property type="entry name" value="NT_PAP_TUTase"/>
    <property type="match status" value="1"/>
</dbReference>
<evidence type="ECO:0000259" key="6">
    <source>
        <dbReference type="Pfam" id="PF03828"/>
    </source>
</evidence>
<accession>A0A6P8P2I8</accession>
<comment type="cofactor">
    <cofactor evidence="2">
        <name>Mg(2+)</name>
        <dbReference type="ChEBI" id="CHEBI:18420"/>
    </cofactor>
</comment>
<dbReference type="PANTHER" id="PTHR12271:SF133">
    <property type="entry name" value="POLY(A) RNA POLYMERASE, MITOCHONDRIAL"/>
    <property type="match status" value="1"/>
</dbReference>
<protein>
    <submittedName>
        <fullName evidence="9">Poly(A) RNA polymerase, mitochondrial isoform X1</fullName>
    </submittedName>
</protein>
<sequence>MALVHRINSNFGFVLNTLYCKCTTNIKRFVTEHNVMRYSNQVGADKHTNYEPFDQMLKFRQNEAKKCILVKLSDMKHISEFEHFCKYYVTVVNIFPYYTANNNNFVLMELQSTEDVRLLRDIAVFKTDVECAQSVTPLFSFKPRNKIYLDKPKENISIYSNFKAPTPNKIDKLLEQVDSASDQMIALYNCLKITDLDIRLRFYTANEISYYLSRLFPNICVVPFGSSVNGFGQKGCDLDLLCKTIVSSNTKINWRKFLFMTQSVPLAERNEQKEFLEAVGTVMKICIPGINDIRKILEARVPIIKFYNSYTNMKCDLSSTNLIALHMSELLYTYGQLDWRIKPLVCTIRKWARVMNLTKEQPGHWITNFSLTLLIIFYLQTKDILPSVNTIKCFVELSKSDSKAADPNFNWIESWKKSIKRTNDEDLHNLLFNFFEYYSIFDFKTQAICIRDGRYKSKNDFSPLYIHNPFNSTLNVSKNVTSCELTRLVDCFQKAFNTMLNSAEKDVILKLINVEETKKTNCGFNNQKTQIGLEEKLLPPVTNINSLKKIQGNIIK</sequence>
<dbReference type="KEGG" id="bbif:117217215"/>
<dbReference type="InterPro" id="IPR043519">
    <property type="entry name" value="NT_sf"/>
</dbReference>
<dbReference type="InterPro" id="IPR054708">
    <property type="entry name" value="MTPAP-like_central"/>
</dbReference>